<feature type="domain" description="PAS" evidence="2">
    <location>
        <begin position="32"/>
        <end position="69"/>
    </location>
</feature>
<organism evidence="3 4">
    <name type="scientific">Streptomyces lydicus</name>
    <dbReference type="NCBI Taxonomy" id="47763"/>
    <lineage>
        <taxon>Bacteria</taxon>
        <taxon>Bacillati</taxon>
        <taxon>Actinomycetota</taxon>
        <taxon>Actinomycetes</taxon>
        <taxon>Kitasatosporales</taxon>
        <taxon>Streptomycetaceae</taxon>
        <taxon>Streptomyces</taxon>
    </lineage>
</organism>
<dbReference type="PROSITE" id="PS50112">
    <property type="entry name" value="PAS"/>
    <property type="match status" value="1"/>
</dbReference>
<evidence type="ECO:0000313" key="3">
    <source>
        <dbReference type="EMBL" id="AZS75771.1"/>
    </source>
</evidence>
<proteinExistence type="predicted"/>
<dbReference type="InterPro" id="IPR013767">
    <property type="entry name" value="PAS_fold"/>
</dbReference>
<evidence type="ECO:0000259" key="2">
    <source>
        <dbReference type="PROSITE" id="PS50112"/>
    </source>
</evidence>
<sequence length="280" mass="30196">MHPGTPEEAHVPVGATVRLLAPAELAHAGAAAVDERGMVIGWTHTAEQLLGYPEAEVLARPAAALLADPAALEGCLRAQKGWSGVVTARHRSGRQLELGVWAWPLQRAGQEPGWFHPRDARVGNVPVCGTHRRIPRNLFPPRSCAWHLWKPGWYVGSVLLGQGILPGWSIQAGVYSVPPHQTRRMVRVARMSASGSPSSRTRSARSPGSMAPRSMRPKWRAGREVAARRASAVLSPASTRSSSSWWRLSPCLTWKGTPGWELASVPARIGTPARCSAATL</sequence>
<dbReference type="GO" id="GO:0006355">
    <property type="term" value="P:regulation of DNA-templated transcription"/>
    <property type="evidence" value="ECO:0007669"/>
    <property type="project" value="InterPro"/>
</dbReference>
<dbReference type="InterPro" id="IPR000014">
    <property type="entry name" value="PAS"/>
</dbReference>
<dbReference type="EMBL" id="CP029042">
    <property type="protein sequence ID" value="AZS75771.1"/>
    <property type="molecule type" value="Genomic_DNA"/>
</dbReference>
<accession>A0A3Q9KEX8</accession>
<protein>
    <recommendedName>
        <fullName evidence="2">PAS domain-containing protein</fullName>
    </recommendedName>
</protein>
<dbReference type="Proteomes" id="UP000275579">
    <property type="component" value="Chromosome"/>
</dbReference>
<dbReference type="AlphaFoldDB" id="A0A3Q9KEX8"/>
<feature type="region of interest" description="Disordered" evidence="1">
    <location>
        <begin position="190"/>
        <end position="222"/>
    </location>
</feature>
<name>A0A3Q9KEX8_9ACTN</name>
<reference evidence="3 4" key="1">
    <citation type="submission" date="2018-04" db="EMBL/GenBank/DDBJ databases">
        <title>Complete genome sequences of Streptomyces lydicus strain WYEC and characterization of antagonistic properties of biological control agents.</title>
        <authorList>
            <person name="Mariita R.M."/>
            <person name="Sello J.K."/>
        </authorList>
    </citation>
    <scope>NUCLEOTIDE SEQUENCE [LARGE SCALE GENOMIC DNA]</scope>
    <source>
        <strain evidence="3 4">WYEC 108</strain>
    </source>
</reference>
<gene>
    <name evidence="3" type="ORF">DDE74_37170</name>
</gene>
<dbReference type="Pfam" id="PF00989">
    <property type="entry name" value="PAS"/>
    <property type="match status" value="1"/>
</dbReference>
<evidence type="ECO:0000313" key="4">
    <source>
        <dbReference type="Proteomes" id="UP000275579"/>
    </source>
</evidence>
<dbReference type="InterPro" id="IPR035965">
    <property type="entry name" value="PAS-like_dom_sf"/>
</dbReference>
<dbReference type="Gene3D" id="3.30.450.20">
    <property type="entry name" value="PAS domain"/>
    <property type="match status" value="1"/>
</dbReference>
<evidence type="ECO:0000256" key="1">
    <source>
        <dbReference type="SAM" id="MobiDB-lite"/>
    </source>
</evidence>
<feature type="compositionally biased region" description="Low complexity" evidence="1">
    <location>
        <begin position="192"/>
        <end position="209"/>
    </location>
</feature>
<dbReference type="SUPFAM" id="SSF55785">
    <property type="entry name" value="PYP-like sensor domain (PAS domain)"/>
    <property type="match status" value="1"/>
</dbReference>